<accession>A0A8I6WW10</accession>
<sequence length="102" mass="11273">MEVAVVSVSQGAIGFVIAKLGDLLAGKYKLLKGAKGEIMFLKAELESMRAFLERMSEAEEEPDKQAKLWTNEVRDLSYDIEDSVDEFMLLVECVGTNLVISA</sequence>
<dbReference type="GO" id="GO:0000166">
    <property type="term" value="F:nucleotide binding"/>
    <property type="evidence" value="ECO:0007669"/>
    <property type="project" value="UniProtKB-KW"/>
</dbReference>
<reference evidence="7" key="3">
    <citation type="submission" date="2022-01" db="UniProtKB">
        <authorList>
            <consortium name="EnsemblPlants"/>
        </authorList>
    </citation>
    <scope>IDENTIFICATION</scope>
    <source>
        <strain evidence="7">subsp. vulgare</strain>
    </source>
</reference>
<protein>
    <recommendedName>
        <fullName evidence="6">Disease resistance N-terminal domain-containing protein</fullName>
    </recommendedName>
</protein>
<feature type="domain" description="Disease resistance N-terminal" evidence="6">
    <location>
        <begin position="12"/>
        <end position="92"/>
    </location>
</feature>
<evidence type="ECO:0000256" key="4">
    <source>
        <dbReference type="ARBA" id="ARBA00022741"/>
    </source>
</evidence>
<evidence type="ECO:0000256" key="5">
    <source>
        <dbReference type="ARBA" id="ARBA00022821"/>
    </source>
</evidence>
<keyword evidence="3" id="KW-0677">Repeat</keyword>
<dbReference type="EnsemblPlants" id="HORVU.MOREX.r3.3HG0223450.1">
    <property type="protein sequence ID" value="HORVU.MOREX.r3.3HG0223450.1.CDS1"/>
    <property type="gene ID" value="HORVU.MOREX.r3.3HG0223450"/>
</dbReference>
<dbReference type="SMR" id="A0A8I6WW10"/>
<evidence type="ECO:0000256" key="2">
    <source>
        <dbReference type="ARBA" id="ARBA00022614"/>
    </source>
</evidence>
<dbReference type="Gramene" id="HORVU.MOREX.r3.3HG0223450.1">
    <property type="protein sequence ID" value="HORVU.MOREX.r3.3HG0223450.1.CDS1"/>
    <property type="gene ID" value="HORVU.MOREX.r3.3HG0223450"/>
</dbReference>
<evidence type="ECO:0000313" key="8">
    <source>
        <dbReference type="Proteomes" id="UP000011116"/>
    </source>
</evidence>
<evidence type="ECO:0000313" key="7">
    <source>
        <dbReference type="EnsemblPlants" id="HORVU.MOREX.r3.3HG0223450.1.CDS1"/>
    </source>
</evidence>
<dbReference type="PANTHER" id="PTHR19338:SF52">
    <property type="entry name" value="RX N-TERMINAL DOMAIN-CONTAINING PROTEIN"/>
    <property type="match status" value="1"/>
</dbReference>
<organism evidence="7 8">
    <name type="scientific">Hordeum vulgare subsp. vulgare</name>
    <name type="common">Domesticated barley</name>
    <dbReference type="NCBI Taxonomy" id="112509"/>
    <lineage>
        <taxon>Eukaryota</taxon>
        <taxon>Viridiplantae</taxon>
        <taxon>Streptophyta</taxon>
        <taxon>Embryophyta</taxon>
        <taxon>Tracheophyta</taxon>
        <taxon>Spermatophyta</taxon>
        <taxon>Magnoliopsida</taxon>
        <taxon>Liliopsida</taxon>
        <taxon>Poales</taxon>
        <taxon>Poaceae</taxon>
        <taxon>BOP clade</taxon>
        <taxon>Pooideae</taxon>
        <taxon>Triticodae</taxon>
        <taxon>Triticeae</taxon>
        <taxon>Hordeinae</taxon>
        <taxon>Hordeum</taxon>
    </lineage>
</organism>
<keyword evidence="8" id="KW-1185">Reference proteome</keyword>
<comment type="similarity">
    <text evidence="1">Belongs to the disease resistance NB-LRR family.</text>
</comment>
<reference evidence="7" key="2">
    <citation type="submission" date="2020-10" db="EMBL/GenBank/DDBJ databases">
        <authorList>
            <person name="Scholz U."/>
            <person name="Mascher M."/>
            <person name="Fiebig A."/>
        </authorList>
    </citation>
    <scope>NUCLEOTIDE SEQUENCE [LARGE SCALE GENOMIC DNA]</scope>
    <source>
        <strain evidence="7">cv. Morex</strain>
    </source>
</reference>
<keyword evidence="4" id="KW-0547">Nucleotide-binding</keyword>
<dbReference type="GO" id="GO:0006952">
    <property type="term" value="P:defense response"/>
    <property type="evidence" value="ECO:0007669"/>
    <property type="project" value="UniProtKB-KW"/>
</dbReference>
<dbReference type="Pfam" id="PF18052">
    <property type="entry name" value="Rx_N"/>
    <property type="match status" value="1"/>
</dbReference>
<evidence type="ECO:0000259" key="6">
    <source>
        <dbReference type="Pfam" id="PF18052"/>
    </source>
</evidence>
<proteinExistence type="inferred from homology"/>
<keyword evidence="5" id="KW-0611">Plant defense</keyword>
<name>A0A8I6WW10_HORVV</name>
<dbReference type="Gene3D" id="1.20.5.4130">
    <property type="match status" value="1"/>
</dbReference>
<dbReference type="AlphaFoldDB" id="A0A8I6WW10"/>
<dbReference type="CDD" id="cd14798">
    <property type="entry name" value="RX-CC_like"/>
    <property type="match status" value="1"/>
</dbReference>
<reference evidence="8" key="1">
    <citation type="journal article" date="2012" name="Nature">
        <title>A physical, genetic and functional sequence assembly of the barley genome.</title>
        <authorList>
            <consortium name="The International Barley Genome Sequencing Consortium"/>
            <person name="Mayer K.F."/>
            <person name="Waugh R."/>
            <person name="Brown J.W."/>
            <person name="Schulman A."/>
            <person name="Langridge P."/>
            <person name="Platzer M."/>
            <person name="Fincher G.B."/>
            <person name="Muehlbauer G.J."/>
            <person name="Sato K."/>
            <person name="Close T.J."/>
            <person name="Wise R.P."/>
            <person name="Stein N."/>
        </authorList>
    </citation>
    <scope>NUCLEOTIDE SEQUENCE [LARGE SCALE GENOMIC DNA]</scope>
    <source>
        <strain evidence="8">cv. Morex</strain>
    </source>
</reference>
<evidence type="ECO:0000256" key="3">
    <source>
        <dbReference type="ARBA" id="ARBA00022737"/>
    </source>
</evidence>
<dbReference type="Proteomes" id="UP000011116">
    <property type="component" value="Chromosome 3H"/>
</dbReference>
<keyword evidence="2" id="KW-0433">Leucine-rich repeat</keyword>
<dbReference type="InterPro" id="IPR041118">
    <property type="entry name" value="Rx_N"/>
</dbReference>
<dbReference type="InterPro" id="IPR038005">
    <property type="entry name" value="RX-like_CC"/>
</dbReference>
<dbReference type="Gramene" id="HORVU.MOREX.r2.3HG0185550.1">
    <property type="protein sequence ID" value="HORVU.MOREX.r2.3HG0185550.1.CDS.1"/>
    <property type="gene ID" value="HORVU.MOREX.r2.3HG0185550"/>
</dbReference>
<evidence type="ECO:0000256" key="1">
    <source>
        <dbReference type="ARBA" id="ARBA00008894"/>
    </source>
</evidence>
<dbReference type="PANTHER" id="PTHR19338">
    <property type="entry name" value="TRANSLOCASE OF INNER MITOCHONDRIAL MEMBRANE 13 HOMOLOG"/>
    <property type="match status" value="1"/>
</dbReference>